<comment type="caution">
    <text evidence="1">The sequence shown here is derived from an EMBL/GenBank/DDBJ whole genome shotgun (WGS) entry which is preliminary data.</text>
</comment>
<accession>A0AAV1T6E6</accession>
<dbReference type="Proteomes" id="UP001162060">
    <property type="component" value="Unassembled WGS sequence"/>
</dbReference>
<sequence>MEASLTEYYRQECLRALYAKQERPRYCAWVNKDMMAKAPRRPRKRVTFATVLEIVGTADASVDRRPIDVSPISRLEIMELLSQRIFPGQACN</sequence>
<evidence type="ECO:0000313" key="2">
    <source>
        <dbReference type="Proteomes" id="UP001162060"/>
    </source>
</evidence>
<dbReference type="EMBL" id="CAKLBY020000016">
    <property type="protein sequence ID" value="CAK7899218.1"/>
    <property type="molecule type" value="Genomic_DNA"/>
</dbReference>
<dbReference type="AlphaFoldDB" id="A0AAV1T6E6"/>
<gene>
    <name evidence="1" type="ORF">PM001_LOCUS1828</name>
</gene>
<reference evidence="1" key="1">
    <citation type="submission" date="2024-01" db="EMBL/GenBank/DDBJ databases">
        <authorList>
            <person name="Webb A."/>
        </authorList>
    </citation>
    <scope>NUCLEOTIDE SEQUENCE</scope>
    <source>
        <strain evidence="1">Pm1</strain>
    </source>
</reference>
<protein>
    <submittedName>
        <fullName evidence="1">Uncharacterized protein</fullName>
    </submittedName>
</protein>
<evidence type="ECO:0000313" key="1">
    <source>
        <dbReference type="EMBL" id="CAK7899218.1"/>
    </source>
</evidence>
<proteinExistence type="predicted"/>
<organism evidence="1 2">
    <name type="scientific">Peronospora matthiolae</name>
    <dbReference type="NCBI Taxonomy" id="2874970"/>
    <lineage>
        <taxon>Eukaryota</taxon>
        <taxon>Sar</taxon>
        <taxon>Stramenopiles</taxon>
        <taxon>Oomycota</taxon>
        <taxon>Peronosporomycetes</taxon>
        <taxon>Peronosporales</taxon>
        <taxon>Peronosporaceae</taxon>
        <taxon>Peronospora</taxon>
    </lineage>
</organism>
<name>A0AAV1T6E6_9STRA</name>